<name>A0ABW1NV64_9ACTN</name>
<dbReference type="Proteomes" id="UP001596137">
    <property type="component" value="Unassembled WGS sequence"/>
</dbReference>
<proteinExistence type="predicted"/>
<keyword evidence="2" id="KW-1185">Reference proteome</keyword>
<dbReference type="RefSeq" id="WP_380761445.1">
    <property type="nucleotide sequence ID" value="NZ_JBHSRF010000084.1"/>
</dbReference>
<evidence type="ECO:0000313" key="2">
    <source>
        <dbReference type="Proteomes" id="UP001596137"/>
    </source>
</evidence>
<reference evidence="2" key="1">
    <citation type="journal article" date="2019" name="Int. J. Syst. Evol. Microbiol.">
        <title>The Global Catalogue of Microorganisms (GCM) 10K type strain sequencing project: providing services to taxonomists for standard genome sequencing and annotation.</title>
        <authorList>
            <consortium name="The Broad Institute Genomics Platform"/>
            <consortium name="The Broad Institute Genome Sequencing Center for Infectious Disease"/>
            <person name="Wu L."/>
            <person name="Ma J."/>
        </authorList>
    </citation>
    <scope>NUCLEOTIDE SEQUENCE [LARGE SCALE GENOMIC DNA]</scope>
    <source>
        <strain evidence="2">JCM 30346</strain>
    </source>
</reference>
<comment type="caution">
    <text evidence="1">The sequence shown here is derived from an EMBL/GenBank/DDBJ whole genome shotgun (WGS) entry which is preliminary data.</text>
</comment>
<gene>
    <name evidence="1" type="ORF">ACFP1K_34615</name>
</gene>
<sequence>MRTDDIDRLVASIAPDAGPGLTPGARELMAGIAATHPAPARRRPFPVPGLRKIHRALVPLALAAVLLTWTLPAEVAFGPRPANALEIRRAGVFFAIAVRDVYAGRESYRRELTEVGLRISMVVVPGAPGAVGQIVVVHGGRLSANRYAPTTWTVPDGYDIAPLVTSAYCVREEDCPIGLRIRAGHRGTETVWVAREARPGEAYLFPRTVSAPPR</sequence>
<evidence type="ECO:0000313" key="1">
    <source>
        <dbReference type="EMBL" id="MFC6086347.1"/>
    </source>
</evidence>
<organism evidence="1 2">
    <name type="scientific">Sphaerisporangium aureirubrum</name>
    <dbReference type="NCBI Taxonomy" id="1544736"/>
    <lineage>
        <taxon>Bacteria</taxon>
        <taxon>Bacillati</taxon>
        <taxon>Actinomycetota</taxon>
        <taxon>Actinomycetes</taxon>
        <taxon>Streptosporangiales</taxon>
        <taxon>Streptosporangiaceae</taxon>
        <taxon>Sphaerisporangium</taxon>
    </lineage>
</organism>
<protein>
    <submittedName>
        <fullName evidence="1">Uncharacterized protein</fullName>
    </submittedName>
</protein>
<accession>A0ABW1NV64</accession>
<dbReference type="EMBL" id="JBHSRF010000084">
    <property type="protein sequence ID" value="MFC6086347.1"/>
    <property type="molecule type" value="Genomic_DNA"/>
</dbReference>